<dbReference type="EMBL" id="JAGSOV010000059">
    <property type="protein sequence ID" value="MCO1658822.1"/>
    <property type="molecule type" value="Genomic_DNA"/>
</dbReference>
<keyword evidence="10" id="KW-1015">Disulfide bond</keyword>
<gene>
    <name evidence="14" type="ORF">KDL28_27505</name>
</gene>
<dbReference type="RefSeq" id="WP_252443172.1">
    <property type="nucleotide sequence ID" value="NZ_JAGSOV010000059.1"/>
</dbReference>
<proteinExistence type="predicted"/>
<feature type="transmembrane region" description="Helical" evidence="13">
    <location>
        <begin position="251"/>
        <end position="271"/>
    </location>
</feature>
<evidence type="ECO:0000256" key="7">
    <source>
        <dbReference type="ARBA" id="ARBA00023004"/>
    </source>
</evidence>
<dbReference type="InterPro" id="IPR003780">
    <property type="entry name" value="COX15/CtaA_fam"/>
</dbReference>
<feature type="transmembrane region" description="Helical" evidence="13">
    <location>
        <begin position="106"/>
        <end position="127"/>
    </location>
</feature>
<evidence type="ECO:0000256" key="3">
    <source>
        <dbReference type="ARBA" id="ARBA00022692"/>
    </source>
</evidence>
<evidence type="ECO:0000256" key="6">
    <source>
        <dbReference type="ARBA" id="ARBA00023002"/>
    </source>
</evidence>
<accession>A0ABT1A729</accession>
<sequence>MVLQAVVNRLPVVPLPLIRALAVVTVVGQAGIAVTGAVVRVTGSGLGCPTWPECFPGSLVPTPHPEVAALNQWIEFGNRLLTIALVLAAGLTMLAVLTIRPRRRRLVWLAVAQPVGILAQAVIGGFVVLSGLVWWSVAVHFLVSMVFTWLAVQLVVAVSDGGGPARSIVPGAVRGLVATSTAVLAALLVAGTLVTAAGPHAGDAATPRLGIEVAALAQLHADLLFGYLGLLIGLGFTLRATSAPRVVHRRYAVLVAVVLAQGALGGTQYALGVPEVLAALHVLGAGLVTVAAASMWAGLTERPALPAPAGSGSGGTGEPVPVGEPVLTEGARSGA</sequence>
<comment type="pathway">
    <text evidence="11">Porphyrin-containing compound metabolism.</text>
</comment>
<dbReference type="Proteomes" id="UP001165283">
    <property type="component" value="Unassembled WGS sequence"/>
</dbReference>
<evidence type="ECO:0000256" key="10">
    <source>
        <dbReference type="ARBA" id="ARBA00023157"/>
    </source>
</evidence>
<feature type="region of interest" description="Disordered" evidence="12">
    <location>
        <begin position="307"/>
        <end position="335"/>
    </location>
</feature>
<dbReference type="InterPro" id="IPR050450">
    <property type="entry name" value="COX15/CtaA_HemeA_synthase"/>
</dbReference>
<dbReference type="PANTHER" id="PTHR35457:SF1">
    <property type="entry name" value="HEME A SYNTHASE"/>
    <property type="match status" value="1"/>
</dbReference>
<evidence type="ECO:0000256" key="9">
    <source>
        <dbReference type="ARBA" id="ARBA00023136"/>
    </source>
</evidence>
<keyword evidence="2" id="KW-1003">Cell membrane</keyword>
<feature type="compositionally biased region" description="Low complexity" evidence="12">
    <location>
        <begin position="318"/>
        <end position="335"/>
    </location>
</feature>
<feature type="transmembrane region" description="Helical" evidence="13">
    <location>
        <begin position="80"/>
        <end position="99"/>
    </location>
</feature>
<feature type="transmembrane region" description="Helical" evidence="13">
    <location>
        <begin position="217"/>
        <end position="239"/>
    </location>
</feature>
<evidence type="ECO:0000313" key="15">
    <source>
        <dbReference type="Proteomes" id="UP001165283"/>
    </source>
</evidence>
<dbReference type="Pfam" id="PF02628">
    <property type="entry name" value="COX15-CtaA"/>
    <property type="match status" value="1"/>
</dbReference>
<evidence type="ECO:0000256" key="4">
    <source>
        <dbReference type="ARBA" id="ARBA00022723"/>
    </source>
</evidence>
<evidence type="ECO:0000256" key="13">
    <source>
        <dbReference type="SAM" id="Phobius"/>
    </source>
</evidence>
<evidence type="ECO:0000256" key="12">
    <source>
        <dbReference type="SAM" id="MobiDB-lite"/>
    </source>
</evidence>
<keyword evidence="4" id="KW-0479">Metal-binding</keyword>
<keyword evidence="3 13" id="KW-0812">Transmembrane</keyword>
<dbReference type="PANTHER" id="PTHR35457">
    <property type="entry name" value="HEME A SYNTHASE"/>
    <property type="match status" value="1"/>
</dbReference>
<feature type="transmembrane region" description="Helical" evidence="13">
    <location>
        <begin position="176"/>
        <end position="197"/>
    </location>
</feature>
<evidence type="ECO:0000256" key="1">
    <source>
        <dbReference type="ARBA" id="ARBA00004141"/>
    </source>
</evidence>
<keyword evidence="15" id="KW-1185">Reference proteome</keyword>
<keyword evidence="5 13" id="KW-1133">Transmembrane helix</keyword>
<evidence type="ECO:0000256" key="2">
    <source>
        <dbReference type="ARBA" id="ARBA00022475"/>
    </source>
</evidence>
<evidence type="ECO:0000256" key="11">
    <source>
        <dbReference type="ARBA" id="ARBA00023444"/>
    </source>
</evidence>
<reference evidence="14" key="1">
    <citation type="submission" date="2021-04" db="EMBL/GenBank/DDBJ databases">
        <title>Pseudonocardia sp. nov., isolated from sandy soil of mangrove forest.</title>
        <authorList>
            <person name="Zan Z."/>
            <person name="Huang R."/>
            <person name="Liu W."/>
        </authorList>
    </citation>
    <scope>NUCLEOTIDE SEQUENCE</scope>
    <source>
        <strain evidence="14">S2-4</strain>
    </source>
</reference>
<keyword evidence="7" id="KW-0408">Iron</keyword>
<evidence type="ECO:0000256" key="8">
    <source>
        <dbReference type="ARBA" id="ARBA00023133"/>
    </source>
</evidence>
<comment type="subcellular location">
    <subcellularLocation>
        <location evidence="1">Membrane</location>
        <topology evidence="1">Multi-pass membrane protein</topology>
    </subcellularLocation>
</comment>
<keyword evidence="6" id="KW-0560">Oxidoreductase</keyword>
<name>A0ABT1A729_9PSEU</name>
<organism evidence="14 15">
    <name type="scientific">Pseudonocardia humida</name>
    <dbReference type="NCBI Taxonomy" id="2800819"/>
    <lineage>
        <taxon>Bacteria</taxon>
        <taxon>Bacillati</taxon>
        <taxon>Actinomycetota</taxon>
        <taxon>Actinomycetes</taxon>
        <taxon>Pseudonocardiales</taxon>
        <taxon>Pseudonocardiaceae</taxon>
        <taxon>Pseudonocardia</taxon>
    </lineage>
</organism>
<keyword evidence="9 13" id="KW-0472">Membrane</keyword>
<evidence type="ECO:0000313" key="14">
    <source>
        <dbReference type="EMBL" id="MCO1658822.1"/>
    </source>
</evidence>
<evidence type="ECO:0000256" key="5">
    <source>
        <dbReference type="ARBA" id="ARBA00022989"/>
    </source>
</evidence>
<keyword evidence="8" id="KW-0350">Heme biosynthesis</keyword>
<comment type="caution">
    <text evidence="14">The sequence shown here is derived from an EMBL/GenBank/DDBJ whole genome shotgun (WGS) entry which is preliminary data.</text>
</comment>
<feature type="transmembrane region" description="Helical" evidence="13">
    <location>
        <begin position="277"/>
        <end position="299"/>
    </location>
</feature>
<protein>
    <submittedName>
        <fullName evidence="14">Heme A synthase</fullName>
    </submittedName>
</protein>
<feature type="transmembrane region" description="Helical" evidence="13">
    <location>
        <begin position="133"/>
        <end position="156"/>
    </location>
</feature>